<evidence type="ECO:0000313" key="4">
    <source>
        <dbReference type="Proteomes" id="UP000252669"/>
    </source>
</evidence>
<keyword evidence="2" id="KW-0204">Cytolysis</keyword>
<protein>
    <recommendedName>
        <fullName evidence="2">RTX toxin-activating lysine-acyltransferase</fullName>
        <ecNumber evidence="2">2.3.1.-</ecNumber>
    </recommendedName>
</protein>
<keyword evidence="4" id="KW-1185">Reference proteome</keyword>
<accession>A0A366MVB7</accession>
<comment type="caution">
    <text evidence="3">The sequence shown here is derived from an EMBL/GenBank/DDBJ whole genome shotgun (WGS) entry which is preliminary data.</text>
</comment>
<evidence type="ECO:0000256" key="2">
    <source>
        <dbReference type="RuleBase" id="RU368102"/>
    </source>
</evidence>
<dbReference type="GO" id="GO:0009404">
    <property type="term" value="P:toxin metabolic process"/>
    <property type="evidence" value="ECO:0007669"/>
    <property type="project" value="UniProtKB-UniRule"/>
</dbReference>
<dbReference type="GO" id="GO:0031640">
    <property type="term" value="P:killing of cells of another organism"/>
    <property type="evidence" value="ECO:0007669"/>
    <property type="project" value="UniProtKB-KW"/>
</dbReference>
<gene>
    <name evidence="3" type="ORF">CRU91_02815</name>
</gene>
<proteinExistence type="inferred from homology"/>
<reference evidence="3 4" key="1">
    <citation type="submission" date="2017-10" db="EMBL/GenBank/DDBJ databases">
        <title>Genomics of the genus Arcobacter.</title>
        <authorList>
            <person name="Perez-Cataluna A."/>
            <person name="Figueras M.J."/>
        </authorList>
    </citation>
    <scope>NUCLEOTIDE SEQUENCE [LARGE SCALE GENOMIC DNA]</scope>
    <source>
        <strain evidence="3 4">CECT 9230</strain>
    </source>
</reference>
<dbReference type="EMBL" id="PDKB01000004">
    <property type="protein sequence ID" value="RBQ29550.1"/>
    <property type="molecule type" value="Genomic_DNA"/>
</dbReference>
<keyword evidence="2" id="KW-0963">Cytoplasm</keyword>
<comment type="function">
    <text evidence="2">Involved in fatty acylation of protoxin at internal lysine residues, thereby converting it to the active toxin.</text>
</comment>
<name>A0A366MVB7_9BACT</name>
<organism evidence="3 4">
    <name type="scientific">Aliarcobacter vitoriensis</name>
    <dbReference type="NCBI Taxonomy" id="2011099"/>
    <lineage>
        <taxon>Bacteria</taxon>
        <taxon>Pseudomonadati</taxon>
        <taxon>Campylobacterota</taxon>
        <taxon>Epsilonproteobacteria</taxon>
        <taxon>Campylobacterales</taxon>
        <taxon>Arcobacteraceae</taxon>
        <taxon>Aliarcobacter</taxon>
    </lineage>
</organism>
<evidence type="ECO:0000313" key="3">
    <source>
        <dbReference type="EMBL" id="RBQ29550.1"/>
    </source>
</evidence>
<dbReference type="EC" id="2.3.1.-" evidence="2"/>
<dbReference type="Proteomes" id="UP000252669">
    <property type="component" value="Unassembled WGS sequence"/>
</dbReference>
<dbReference type="Pfam" id="PF02794">
    <property type="entry name" value="HlyC"/>
    <property type="match status" value="1"/>
</dbReference>
<dbReference type="GO" id="GO:0016746">
    <property type="term" value="F:acyltransferase activity"/>
    <property type="evidence" value="ECO:0007669"/>
    <property type="project" value="UniProtKB-UniRule"/>
</dbReference>
<comment type="subcellular location">
    <subcellularLocation>
        <location evidence="2">Cytoplasm</location>
    </subcellularLocation>
</comment>
<dbReference type="RefSeq" id="WP_113893190.1">
    <property type="nucleotide sequence ID" value="NZ_CP182882.1"/>
</dbReference>
<dbReference type="InterPro" id="IPR003996">
    <property type="entry name" value="RTX_toxin-activating_protC_bac"/>
</dbReference>
<keyword evidence="2" id="KW-0808">Transferase</keyword>
<dbReference type="OrthoDB" id="5431564at2"/>
<comment type="similarity">
    <text evidence="1 2">Belongs to the RTX toxin acyltransferase family.</text>
</comment>
<evidence type="ECO:0000256" key="1">
    <source>
        <dbReference type="ARBA" id="ARBA00005686"/>
    </source>
</evidence>
<sequence length="146" mass="16692">MEKQNQTFEMKAKITEVLGEALLVLLNSNAHRLNFFISDVEWLLLAPITKEQFRLYKDAEGKPVGLILWAFVNEEVNKRLEMGIGKLGFNEWKSGETLWIIDLIAPLGGADKMLEELKDTVFKGKKFKYQSVDKEGNRTILEAFGN</sequence>
<dbReference type="AlphaFoldDB" id="A0A366MVB7"/>
<keyword evidence="2" id="KW-0012">Acyltransferase</keyword>
<dbReference type="GO" id="GO:0005737">
    <property type="term" value="C:cytoplasm"/>
    <property type="evidence" value="ECO:0007669"/>
    <property type="project" value="UniProtKB-SubCell"/>
</dbReference>